<evidence type="ECO:0000313" key="2">
    <source>
        <dbReference type="EMBL" id="MEG3440389.1"/>
    </source>
</evidence>
<reference evidence="2 3" key="1">
    <citation type="submission" date="2024-01" db="EMBL/GenBank/DDBJ databases">
        <title>Genomic insights into the taxonomy and metabolism of the cyanobacterium Pannus brasiliensis CCIBt3594.</title>
        <authorList>
            <person name="Machado M."/>
            <person name="Botero N.B."/>
            <person name="Andreote A.P.D."/>
            <person name="Feitosa A.M.T."/>
            <person name="Popin R."/>
            <person name="Sivonen K."/>
            <person name="Fiore M.F."/>
        </authorList>
    </citation>
    <scope>NUCLEOTIDE SEQUENCE [LARGE SCALE GENOMIC DNA]</scope>
    <source>
        <strain evidence="2 3">CCIBt3594</strain>
    </source>
</reference>
<keyword evidence="3" id="KW-1185">Reference proteome</keyword>
<dbReference type="InterPro" id="IPR025669">
    <property type="entry name" value="AAA_dom"/>
</dbReference>
<protein>
    <submittedName>
        <fullName evidence="2">ParA family protein</fullName>
    </submittedName>
</protein>
<dbReference type="SUPFAM" id="SSF52540">
    <property type="entry name" value="P-loop containing nucleoside triphosphate hydrolases"/>
    <property type="match status" value="1"/>
</dbReference>
<gene>
    <name evidence="2" type="ORF">V0288_24895</name>
</gene>
<dbReference type="Proteomes" id="UP001328733">
    <property type="component" value="Unassembled WGS sequence"/>
</dbReference>
<dbReference type="InterPro" id="IPR050678">
    <property type="entry name" value="DNA_Partitioning_ATPase"/>
</dbReference>
<dbReference type="PANTHER" id="PTHR13696:SF52">
    <property type="entry name" value="PARA FAMILY PROTEIN CT_582"/>
    <property type="match status" value="1"/>
</dbReference>
<accession>A0AAW9QYG8</accession>
<name>A0AAW9QYG8_9CHRO</name>
<dbReference type="EMBL" id="JBAFSM010000098">
    <property type="protein sequence ID" value="MEG3440389.1"/>
    <property type="molecule type" value="Genomic_DNA"/>
</dbReference>
<dbReference type="InterPro" id="IPR027417">
    <property type="entry name" value="P-loop_NTPase"/>
</dbReference>
<evidence type="ECO:0000313" key="3">
    <source>
        <dbReference type="Proteomes" id="UP001328733"/>
    </source>
</evidence>
<comment type="caution">
    <text evidence="2">The sequence shown here is derived from an EMBL/GenBank/DDBJ whole genome shotgun (WGS) entry which is preliminary data.</text>
</comment>
<dbReference type="CDD" id="cd02042">
    <property type="entry name" value="ParAB_family"/>
    <property type="match status" value="1"/>
</dbReference>
<dbReference type="Gene3D" id="3.40.50.300">
    <property type="entry name" value="P-loop containing nucleotide triphosphate hydrolases"/>
    <property type="match status" value="1"/>
</dbReference>
<dbReference type="PANTHER" id="PTHR13696">
    <property type="entry name" value="P-LOOP CONTAINING NUCLEOSIDE TRIPHOSPHATE HYDROLASE"/>
    <property type="match status" value="1"/>
</dbReference>
<dbReference type="Pfam" id="PF13614">
    <property type="entry name" value="AAA_31"/>
    <property type="match status" value="1"/>
</dbReference>
<dbReference type="RefSeq" id="WP_332867861.1">
    <property type="nucleotide sequence ID" value="NZ_JBAFSM010000098.1"/>
</dbReference>
<organism evidence="2 3">
    <name type="scientific">Pannus brasiliensis CCIBt3594</name>
    <dbReference type="NCBI Taxonomy" id="1427578"/>
    <lineage>
        <taxon>Bacteria</taxon>
        <taxon>Bacillati</taxon>
        <taxon>Cyanobacteriota</taxon>
        <taxon>Cyanophyceae</taxon>
        <taxon>Oscillatoriophycideae</taxon>
        <taxon>Chroococcales</taxon>
        <taxon>Microcystaceae</taxon>
        <taxon>Pannus</taxon>
    </lineage>
</organism>
<dbReference type="AlphaFoldDB" id="A0AAW9QYG8"/>
<feature type="domain" description="AAA" evidence="1">
    <location>
        <begin position="2"/>
        <end position="167"/>
    </location>
</feature>
<evidence type="ECO:0000259" key="1">
    <source>
        <dbReference type="Pfam" id="PF13614"/>
    </source>
</evidence>
<sequence>MIITVMNQSGGVGKTTVSHNLAHALSTRGPTLAIDLDPQASLTGFMGGTGEGSYRWLMEGAPPPIETVSPDLDLLRADIALSVAEKELNNAIARETRLKKRLKNLDRYAFTVIDCPPSLNLLSILALVAADAVLVPIQTQIKSYRGTDLFLKTIVECRDEANPNLEILGFVPTIYDRRINHQKAVLRSIAEQLNEIAPVFDPIPNSAAFPDASGRRLPLARYQEKHPALEIFETIAGRISDYDR</sequence>
<proteinExistence type="predicted"/>